<dbReference type="Proteomes" id="UP001500831">
    <property type="component" value="Unassembled WGS sequence"/>
</dbReference>
<sequence>MRRKAVLTTLAAMTTQTPSGWYPDPYGSPQLRWWDGSQWTDATHAVDAPTGQAAPQGPQTGPVPFPQAPSPEAGAQQAGPHPGQWEQQTVQYQEPGAGQPQWGGPQGPGTGQSQWGGPGQGDGQSQWSGPGQGGATMQLPSPQFGGYPSGPPPRKSSPLPWILGGGGVLILIVVIVIGAMYLVDPGRRNSASERTGLPSPFPTLSREPAPEPTPEATPSQPSSGTPPQPQDGRITDPVTGLSFEIPGSPWRVPSKLGGGLGFTWTSGAVAVAQSDFDGQGNDWLGNVFTGQLPTQYGYSGPASMRSVAATLLQVVEPAFYTPPHKRKIVEDKAIKVSGKDAWLLVFDLDFTEQSEANGWKWKRERAAFVIVDRGAGATPALAYISVPDNLGLSVADQVVTSLKLS</sequence>
<evidence type="ECO:0000313" key="5">
    <source>
        <dbReference type="Proteomes" id="UP001500831"/>
    </source>
</evidence>
<evidence type="ECO:0000256" key="1">
    <source>
        <dbReference type="SAM" id="MobiDB-lite"/>
    </source>
</evidence>
<evidence type="ECO:0000256" key="2">
    <source>
        <dbReference type="SAM" id="Phobius"/>
    </source>
</evidence>
<keyword evidence="5" id="KW-1185">Reference proteome</keyword>
<feature type="transmembrane region" description="Helical" evidence="2">
    <location>
        <begin position="161"/>
        <end position="183"/>
    </location>
</feature>
<accession>A0ABN3VYE8</accession>
<feature type="region of interest" description="Disordered" evidence="1">
    <location>
        <begin position="188"/>
        <end position="240"/>
    </location>
</feature>
<evidence type="ECO:0000313" key="4">
    <source>
        <dbReference type="EMBL" id="GAA2876285.1"/>
    </source>
</evidence>
<keyword evidence="2" id="KW-0812">Transmembrane</keyword>
<proteinExistence type="predicted"/>
<evidence type="ECO:0000259" key="3">
    <source>
        <dbReference type="Pfam" id="PF10708"/>
    </source>
</evidence>
<gene>
    <name evidence="4" type="ORF">GCM10010517_37400</name>
</gene>
<dbReference type="InterPro" id="IPR018929">
    <property type="entry name" value="DUF2510"/>
</dbReference>
<feature type="domain" description="DUF2510" evidence="3">
    <location>
        <begin position="20"/>
        <end position="50"/>
    </location>
</feature>
<comment type="caution">
    <text evidence="4">The sequence shown here is derived from an EMBL/GenBank/DDBJ whole genome shotgun (WGS) entry which is preliminary data.</text>
</comment>
<feature type="compositionally biased region" description="Gly residues" evidence="1">
    <location>
        <begin position="104"/>
        <end position="122"/>
    </location>
</feature>
<keyword evidence="2" id="KW-0472">Membrane</keyword>
<dbReference type="EMBL" id="BAAAVI010000025">
    <property type="protein sequence ID" value="GAA2876285.1"/>
    <property type="molecule type" value="Genomic_DNA"/>
</dbReference>
<feature type="region of interest" description="Disordered" evidence="1">
    <location>
        <begin position="48"/>
        <end position="154"/>
    </location>
</feature>
<keyword evidence="2" id="KW-1133">Transmembrane helix</keyword>
<protein>
    <recommendedName>
        <fullName evidence="3">DUF2510 domain-containing protein</fullName>
    </recommendedName>
</protein>
<reference evidence="4 5" key="1">
    <citation type="journal article" date="2019" name="Int. J. Syst. Evol. Microbiol.">
        <title>The Global Catalogue of Microorganisms (GCM) 10K type strain sequencing project: providing services to taxonomists for standard genome sequencing and annotation.</title>
        <authorList>
            <consortium name="The Broad Institute Genomics Platform"/>
            <consortium name="The Broad Institute Genome Sequencing Center for Infectious Disease"/>
            <person name="Wu L."/>
            <person name="Ma J."/>
        </authorList>
    </citation>
    <scope>NUCLEOTIDE SEQUENCE [LARGE SCALE GENOMIC DNA]</scope>
    <source>
        <strain evidence="4 5">JCM 6242</strain>
    </source>
</reference>
<organism evidence="4 5">
    <name type="scientific">Streptosporangium fragile</name>
    <dbReference type="NCBI Taxonomy" id="46186"/>
    <lineage>
        <taxon>Bacteria</taxon>
        <taxon>Bacillati</taxon>
        <taxon>Actinomycetota</taxon>
        <taxon>Actinomycetes</taxon>
        <taxon>Streptosporangiales</taxon>
        <taxon>Streptosporangiaceae</taxon>
        <taxon>Streptosporangium</taxon>
    </lineage>
</organism>
<name>A0ABN3VYE8_9ACTN</name>
<dbReference type="Pfam" id="PF10708">
    <property type="entry name" value="DUF2510"/>
    <property type="match status" value="1"/>
</dbReference>